<feature type="transmembrane region" description="Helical" evidence="5">
    <location>
        <begin position="249"/>
        <end position="269"/>
    </location>
</feature>
<dbReference type="AlphaFoldDB" id="A0A1J4MYL4"/>
<keyword evidence="2 5" id="KW-0812">Transmembrane</keyword>
<proteinExistence type="predicted"/>
<feature type="transmembrane region" description="Helical" evidence="5">
    <location>
        <begin position="171"/>
        <end position="190"/>
    </location>
</feature>
<keyword evidence="4 5" id="KW-0472">Membrane</keyword>
<reference evidence="6 7" key="1">
    <citation type="submission" date="2016-10" db="EMBL/GenBank/DDBJ databases">
        <title>Reductive evolution of mitochondrial metabolism and differential evolution of invasion-related proteins in Cryptosporidium.</title>
        <authorList>
            <person name="Liu S."/>
            <person name="Roellig D.M."/>
            <person name="Guo Y."/>
            <person name="Li N."/>
            <person name="Frace M.A."/>
            <person name="Tang K."/>
            <person name="Zhang L."/>
            <person name="Feng Y."/>
            <person name="Xiao L."/>
        </authorList>
    </citation>
    <scope>NUCLEOTIDE SEQUENCE [LARGE SCALE GENOMIC DNA]</scope>
    <source>
        <strain evidence="6">30847</strain>
    </source>
</reference>
<evidence type="ECO:0000313" key="6">
    <source>
        <dbReference type="EMBL" id="OII78013.1"/>
    </source>
</evidence>
<evidence type="ECO:0000313" key="7">
    <source>
        <dbReference type="Proteomes" id="UP000186804"/>
    </source>
</evidence>
<protein>
    <recommendedName>
        <fullName evidence="8">DUF803 domain-containing protein</fullName>
    </recommendedName>
</protein>
<evidence type="ECO:0000256" key="2">
    <source>
        <dbReference type="ARBA" id="ARBA00022692"/>
    </source>
</evidence>
<gene>
    <name evidence="6" type="ORF">cand_036610</name>
</gene>
<evidence type="ECO:0000256" key="1">
    <source>
        <dbReference type="ARBA" id="ARBA00004141"/>
    </source>
</evidence>
<comment type="subcellular location">
    <subcellularLocation>
        <location evidence="1">Membrane</location>
        <topology evidence="1">Multi-pass membrane protein</topology>
    </subcellularLocation>
</comment>
<organism evidence="6 7">
    <name type="scientific">Cryptosporidium andersoni</name>
    <dbReference type="NCBI Taxonomy" id="117008"/>
    <lineage>
        <taxon>Eukaryota</taxon>
        <taxon>Sar</taxon>
        <taxon>Alveolata</taxon>
        <taxon>Apicomplexa</taxon>
        <taxon>Conoidasida</taxon>
        <taxon>Coccidia</taxon>
        <taxon>Eucoccidiorida</taxon>
        <taxon>Eimeriorina</taxon>
        <taxon>Cryptosporidiidae</taxon>
        <taxon>Cryptosporidium</taxon>
    </lineage>
</organism>
<keyword evidence="3 5" id="KW-1133">Transmembrane helix</keyword>
<dbReference type="Gene3D" id="1.10.3730.20">
    <property type="match status" value="1"/>
</dbReference>
<dbReference type="PANTHER" id="PTHR12570">
    <property type="match status" value="1"/>
</dbReference>
<feature type="transmembrane region" description="Helical" evidence="5">
    <location>
        <begin position="23"/>
        <end position="44"/>
    </location>
</feature>
<dbReference type="GeneID" id="92367845"/>
<feature type="transmembrane region" description="Helical" evidence="5">
    <location>
        <begin position="130"/>
        <end position="151"/>
    </location>
</feature>
<keyword evidence="7" id="KW-1185">Reference proteome</keyword>
<name>A0A1J4MYL4_9CRYT</name>
<dbReference type="InterPro" id="IPR037185">
    <property type="entry name" value="EmrE-like"/>
</dbReference>
<dbReference type="GO" id="GO:0015095">
    <property type="term" value="F:magnesium ion transmembrane transporter activity"/>
    <property type="evidence" value="ECO:0007669"/>
    <property type="project" value="InterPro"/>
</dbReference>
<evidence type="ECO:0000256" key="4">
    <source>
        <dbReference type="ARBA" id="ARBA00023136"/>
    </source>
</evidence>
<dbReference type="PANTHER" id="PTHR12570:SF9">
    <property type="entry name" value="MAGNESIUM TRANSPORTER NIPA8-RELATED"/>
    <property type="match status" value="1"/>
</dbReference>
<dbReference type="RefSeq" id="XP_067069859.1">
    <property type="nucleotide sequence ID" value="XM_067213886.1"/>
</dbReference>
<feature type="transmembrane region" description="Helical" evidence="5">
    <location>
        <begin position="103"/>
        <end position="123"/>
    </location>
</feature>
<dbReference type="VEuPathDB" id="CryptoDB:cand_036610"/>
<feature type="transmembrane region" description="Helical" evidence="5">
    <location>
        <begin position="76"/>
        <end position="97"/>
    </location>
</feature>
<comment type="caution">
    <text evidence="6">The sequence shown here is derived from an EMBL/GenBank/DDBJ whole genome shotgun (WGS) entry which is preliminary data.</text>
</comment>
<dbReference type="OrthoDB" id="165382at2759"/>
<evidence type="ECO:0000256" key="3">
    <source>
        <dbReference type="ARBA" id="ARBA00022989"/>
    </source>
</evidence>
<dbReference type="SUPFAM" id="SSF103481">
    <property type="entry name" value="Multidrug resistance efflux transporter EmrE"/>
    <property type="match status" value="1"/>
</dbReference>
<sequence>MDWQFHGHVGDVDAVIHLINSSFLSGSVVLGIILTAIGSCFMAFGNTYMKRGLHLQQEKYLGTADRYIPSMAYHEITWWIGIISYTFGALIHVIALGFAPASILAPMNSFGLVANAFAAATLLDEHFGCFELVSTVGVIFGICLCALASVLPSNSLSKKYDGIDSWSDPYYLLYIMFCFICALAVLIVINNEEAKYNEEKDIQTRRAVLKTMDEESFGFSTSSQSSPQQQVSSPNTNKIKVSLPEYPQYISMLYGLLAGLIGAQCVLEIKEIVAWGEYAMKNPATWMYHIQPYVAFVVLGISTWLQMHFLNLGLARGDATLVVPAYYVFWTLFSTFGGFSKFHEFQGFTLSMTITFTIGIIITTVFVIIMSIREILAFKKAVDENVPHDNEVEPMPENVESVRSKLDVQLPLSMGVLTMIHAGRLAGRYFANASANLLRKTRSASDLLLQNKGSIELIFPHKDIWTLPSNVHSSAIVMDGNSSYQSTIWRPKAVNELVFDEGSHYEEIK</sequence>
<feature type="transmembrane region" description="Helical" evidence="5">
    <location>
        <begin position="319"/>
        <end position="339"/>
    </location>
</feature>
<feature type="transmembrane region" description="Helical" evidence="5">
    <location>
        <begin position="345"/>
        <end position="370"/>
    </location>
</feature>
<dbReference type="Proteomes" id="UP000186804">
    <property type="component" value="Unassembled WGS sequence"/>
</dbReference>
<dbReference type="EMBL" id="LRBS01000010">
    <property type="protein sequence ID" value="OII78013.1"/>
    <property type="molecule type" value="Genomic_DNA"/>
</dbReference>
<evidence type="ECO:0000256" key="5">
    <source>
        <dbReference type="SAM" id="Phobius"/>
    </source>
</evidence>
<feature type="transmembrane region" description="Helical" evidence="5">
    <location>
        <begin position="289"/>
        <end position="307"/>
    </location>
</feature>
<evidence type="ECO:0008006" key="8">
    <source>
        <dbReference type="Google" id="ProtNLM"/>
    </source>
</evidence>
<dbReference type="InterPro" id="IPR008521">
    <property type="entry name" value="Mg_trans_NIPA"/>
</dbReference>
<dbReference type="Pfam" id="PF05653">
    <property type="entry name" value="Mg_trans_NIPA"/>
    <property type="match status" value="2"/>
</dbReference>
<accession>A0A1J4MYL4</accession>
<dbReference type="GO" id="GO:0016020">
    <property type="term" value="C:membrane"/>
    <property type="evidence" value="ECO:0007669"/>
    <property type="project" value="UniProtKB-SubCell"/>
</dbReference>